<keyword evidence="3 9" id="KW-1003">Cell membrane</keyword>
<reference evidence="11 12" key="1">
    <citation type="submission" date="2019-06" db="EMBL/GenBank/DDBJ databases">
        <title>Sequencing the genomes of 1000 actinobacteria strains.</title>
        <authorList>
            <person name="Klenk H.-P."/>
        </authorList>
    </citation>
    <scope>NUCLEOTIDE SEQUENCE [LARGE SCALE GENOMIC DNA]</scope>
    <source>
        <strain evidence="11 12">DSM 24617</strain>
    </source>
</reference>
<keyword evidence="2 9" id="KW-0813">Transport</keyword>
<dbReference type="EMBL" id="VFOK01000001">
    <property type="protein sequence ID" value="TQL32194.1"/>
    <property type="molecule type" value="Genomic_DNA"/>
</dbReference>
<feature type="region of interest" description="Disordered" evidence="10">
    <location>
        <begin position="1"/>
        <end position="21"/>
    </location>
</feature>
<evidence type="ECO:0000256" key="10">
    <source>
        <dbReference type="SAM" id="MobiDB-lite"/>
    </source>
</evidence>
<comment type="subunit">
    <text evidence="9">Component of the Sec protein translocase complex. Heterotrimer consisting of SecY, SecE and SecG subunits. The heterotrimers can form oligomers, although 1 heterotrimer is thought to be able to translocate proteins. Interacts with the ribosome. Interacts with SecDF, and other proteins may be involved. Interacts with SecA.</text>
</comment>
<evidence type="ECO:0000256" key="5">
    <source>
        <dbReference type="ARBA" id="ARBA00022927"/>
    </source>
</evidence>
<name>A0A542X8R8_9MICO</name>
<dbReference type="PANTHER" id="PTHR33910:SF1">
    <property type="entry name" value="PROTEIN TRANSLOCASE SUBUNIT SECE"/>
    <property type="match status" value="1"/>
</dbReference>
<evidence type="ECO:0000256" key="1">
    <source>
        <dbReference type="ARBA" id="ARBA00004370"/>
    </source>
</evidence>
<comment type="function">
    <text evidence="9">Essential subunit of the Sec protein translocation channel SecYEG. Clamps together the 2 halves of SecY. May contact the channel plug during translocation.</text>
</comment>
<evidence type="ECO:0000313" key="12">
    <source>
        <dbReference type="Proteomes" id="UP000318336"/>
    </source>
</evidence>
<organism evidence="11 12">
    <name type="scientific">Barrientosiimonas humi</name>
    <dbReference type="NCBI Taxonomy" id="999931"/>
    <lineage>
        <taxon>Bacteria</taxon>
        <taxon>Bacillati</taxon>
        <taxon>Actinomycetota</taxon>
        <taxon>Actinomycetes</taxon>
        <taxon>Micrococcales</taxon>
        <taxon>Dermacoccaceae</taxon>
        <taxon>Barrientosiimonas</taxon>
    </lineage>
</organism>
<dbReference type="Gene3D" id="1.20.5.1030">
    <property type="entry name" value="Preprotein translocase secy subunit"/>
    <property type="match status" value="1"/>
</dbReference>
<dbReference type="GO" id="GO:0006605">
    <property type="term" value="P:protein targeting"/>
    <property type="evidence" value="ECO:0007669"/>
    <property type="project" value="UniProtKB-UniRule"/>
</dbReference>
<keyword evidence="4 9" id="KW-0812">Transmembrane</keyword>
<dbReference type="GO" id="GO:0005886">
    <property type="term" value="C:plasma membrane"/>
    <property type="evidence" value="ECO:0007669"/>
    <property type="project" value="UniProtKB-SubCell"/>
</dbReference>
<dbReference type="Pfam" id="PF00584">
    <property type="entry name" value="SecE"/>
    <property type="match status" value="1"/>
</dbReference>
<dbReference type="GO" id="GO:0065002">
    <property type="term" value="P:intracellular protein transmembrane transport"/>
    <property type="evidence" value="ECO:0007669"/>
    <property type="project" value="UniProtKB-UniRule"/>
</dbReference>
<dbReference type="AlphaFoldDB" id="A0A542X8R8"/>
<accession>A0A542X8R8</accession>
<protein>
    <recommendedName>
        <fullName evidence="9">Protein translocase subunit SecE</fullName>
    </recommendedName>
</protein>
<dbReference type="InterPro" id="IPR005807">
    <property type="entry name" value="SecE_bac"/>
</dbReference>
<comment type="similarity">
    <text evidence="9">Belongs to the SecE/SEC61-gamma family.</text>
</comment>
<gene>
    <name evidence="9" type="primary">secE</name>
    <name evidence="11" type="ORF">FB554_0314</name>
</gene>
<dbReference type="PROSITE" id="PS01067">
    <property type="entry name" value="SECE_SEC61G"/>
    <property type="match status" value="1"/>
</dbReference>
<dbReference type="GO" id="GO:0009306">
    <property type="term" value="P:protein secretion"/>
    <property type="evidence" value="ECO:0007669"/>
    <property type="project" value="UniProtKB-UniRule"/>
</dbReference>
<dbReference type="GO" id="GO:0043952">
    <property type="term" value="P:protein transport by the Sec complex"/>
    <property type="evidence" value="ECO:0007669"/>
    <property type="project" value="UniProtKB-UniRule"/>
</dbReference>
<evidence type="ECO:0000256" key="3">
    <source>
        <dbReference type="ARBA" id="ARBA00022475"/>
    </source>
</evidence>
<evidence type="ECO:0000256" key="2">
    <source>
        <dbReference type="ARBA" id="ARBA00022448"/>
    </source>
</evidence>
<evidence type="ECO:0000256" key="7">
    <source>
        <dbReference type="ARBA" id="ARBA00023010"/>
    </source>
</evidence>
<evidence type="ECO:0000256" key="9">
    <source>
        <dbReference type="HAMAP-Rule" id="MF_00422"/>
    </source>
</evidence>
<dbReference type="InterPro" id="IPR001901">
    <property type="entry name" value="Translocase_SecE/Sec61-g"/>
</dbReference>
<evidence type="ECO:0000313" key="11">
    <source>
        <dbReference type="EMBL" id="TQL32194.1"/>
    </source>
</evidence>
<dbReference type="InterPro" id="IPR038379">
    <property type="entry name" value="SecE_sf"/>
</dbReference>
<dbReference type="Proteomes" id="UP000318336">
    <property type="component" value="Unassembled WGS sequence"/>
</dbReference>
<comment type="caution">
    <text evidence="11">The sequence shown here is derived from an EMBL/GenBank/DDBJ whole genome shotgun (WGS) entry which is preliminary data.</text>
</comment>
<dbReference type="HAMAP" id="MF_00422">
    <property type="entry name" value="SecE"/>
    <property type="match status" value="1"/>
</dbReference>
<sequence>MICVSTSSTAEDRGAGRSAQQKPKGNIFVRMALFVRQVIDEMRKVVWPTRQELAQYTVVVLIFVIFVMLYIVGLDELFKRFVSWVFGAAG</sequence>
<evidence type="ECO:0000256" key="4">
    <source>
        <dbReference type="ARBA" id="ARBA00022692"/>
    </source>
</evidence>
<comment type="subcellular location">
    <subcellularLocation>
        <location evidence="9">Cell membrane</location>
        <topology evidence="9">Single-pass membrane protein</topology>
    </subcellularLocation>
    <subcellularLocation>
        <location evidence="1">Membrane</location>
    </subcellularLocation>
</comment>
<dbReference type="NCBIfam" id="TIGR00964">
    <property type="entry name" value="secE_bact"/>
    <property type="match status" value="1"/>
</dbReference>
<evidence type="ECO:0000256" key="8">
    <source>
        <dbReference type="ARBA" id="ARBA00023136"/>
    </source>
</evidence>
<dbReference type="GO" id="GO:0008320">
    <property type="term" value="F:protein transmembrane transporter activity"/>
    <property type="evidence" value="ECO:0007669"/>
    <property type="project" value="UniProtKB-UniRule"/>
</dbReference>
<keyword evidence="5 9" id="KW-0653">Protein transport</keyword>
<keyword evidence="12" id="KW-1185">Reference proteome</keyword>
<feature type="transmembrane region" description="Helical" evidence="9">
    <location>
        <begin position="53"/>
        <end position="72"/>
    </location>
</feature>
<keyword evidence="7 9" id="KW-0811">Translocation</keyword>
<dbReference type="PANTHER" id="PTHR33910">
    <property type="entry name" value="PROTEIN TRANSLOCASE SUBUNIT SECE"/>
    <property type="match status" value="1"/>
</dbReference>
<keyword evidence="6 9" id="KW-1133">Transmembrane helix</keyword>
<evidence type="ECO:0000256" key="6">
    <source>
        <dbReference type="ARBA" id="ARBA00022989"/>
    </source>
</evidence>
<proteinExistence type="inferred from homology"/>
<keyword evidence="8 9" id="KW-0472">Membrane</keyword>